<organism evidence="8 9">
    <name type="scientific">Hericium alpestre</name>
    <dbReference type="NCBI Taxonomy" id="135208"/>
    <lineage>
        <taxon>Eukaryota</taxon>
        <taxon>Fungi</taxon>
        <taxon>Dikarya</taxon>
        <taxon>Basidiomycota</taxon>
        <taxon>Agaricomycotina</taxon>
        <taxon>Agaricomycetes</taxon>
        <taxon>Russulales</taxon>
        <taxon>Hericiaceae</taxon>
        <taxon>Hericium</taxon>
    </lineage>
</organism>
<evidence type="ECO:0000256" key="4">
    <source>
        <dbReference type="ARBA" id="ARBA00022737"/>
    </source>
</evidence>
<comment type="caution">
    <text evidence="8">The sequence shown here is derived from an EMBL/GenBank/DDBJ whole genome shotgun (WGS) entry which is preliminary data.</text>
</comment>
<dbReference type="GO" id="GO:0016560">
    <property type="term" value="P:protein import into peroxisome matrix, docking"/>
    <property type="evidence" value="ECO:0007669"/>
    <property type="project" value="TreeGrafter"/>
</dbReference>
<evidence type="ECO:0000256" key="7">
    <source>
        <dbReference type="SAM" id="MobiDB-lite"/>
    </source>
</evidence>
<dbReference type="GO" id="GO:0005052">
    <property type="term" value="F:peroxisome matrix targeting signal-1 binding"/>
    <property type="evidence" value="ECO:0007669"/>
    <property type="project" value="TreeGrafter"/>
</dbReference>
<feature type="repeat" description="TPR" evidence="6">
    <location>
        <begin position="558"/>
        <end position="591"/>
    </location>
</feature>
<sequence>MSLQGLMSGADCAVAANPLSQVLKHADTDRSVQQDRMAGPSSSRLRHLPSSNISTPAEQDLAMARQFFEGNTQGAAVPPPMSMVHQVPRFDMNRSMSPMTQPGASLNDAWKEMQQNNVFQGVPGNSSQPVAWAGEFQPTQLVRPRPVETQANGSQSSLVGPSFRSAYGMPQYSAGMPYRQDPYMSGLTDNFANVNLSDKGKGKMRDSDLEAAFAQFDSVSSARTQQGSVQQEDHEAAQTRDALNQDESVKDSFLDSNSTFKEIWDQMRNSDLPPDDSDMAKWEAEFNQLMSGKRADGEVDYDYGSGLQSAWDNGFGGLGDSTGPESLKFDHEGIPILEPYTFEQNNRHLDPSASTQSPLADAKALLAQNGSLSEAALLLEAAIQKGDLGEGGYEAWILLGETRNMDEREELGMKALTEGVRLAEAAGNPGPGMVVRRVASLANASSAESWLDAKSLAISYTNEAFDRASNTMLMRWLRTRFPNHPVPQETLDALGKSSWHAHELVTDTFIGVAREQHAQGIVDPDVQVALGVLFYTNGSYDRAKDCFETALSVKPNDYLLWNRLGSALSNGNKPEESLGAYRQALNLRPTYTRAIYNVGVACMNIGADKEAAEHFLSALALQESTGGEKSEQLWLTLRRAFNSMDRRDLAELTKANPPLEAFRKEGFEF</sequence>
<proteinExistence type="inferred from homology"/>
<feature type="region of interest" description="Disordered" evidence="7">
    <location>
        <begin position="222"/>
        <end position="243"/>
    </location>
</feature>
<evidence type="ECO:0000256" key="3">
    <source>
        <dbReference type="ARBA" id="ARBA00022490"/>
    </source>
</evidence>
<evidence type="ECO:0000256" key="1">
    <source>
        <dbReference type="ARBA" id="ARBA00004496"/>
    </source>
</evidence>
<keyword evidence="5 6" id="KW-0802">TPR repeat</keyword>
<dbReference type="AlphaFoldDB" id="A0A4Y9ZIM7"/>
<dbReference type="OrthoDB" id="10006023at2759"/>
<feature type="repeat" description="TPR" evidence="6">
    <location>
        <begin position="524"/>
        <end position="557"/>
    </location>
</feature>
<dbReference type="InterPro" id="IPR011990">
    <property type="entry name" value="TPR-like_helical_dom_sf"/>
</dbReference>
<dbReference type="PROSITE" id="PS50005">
    <property type="entry name" value="TPR"/>
    <property type="match status" value="2"/>
</dbReference>
<evidence type="ECO:0000256" key="2">
    <source>
        <dbReference type="ARBA" id="ARBA00005348"/>
    </source>
</evidence>
<dbReference type="InterPro" id="IPR024111">
    <property type="entry name" value="PEX5/PEX5L"/>
</dbReference>
<keyword evidence="4" id="KW-0677">Repeat</keyword>
<comment type="subcellular location">
    <subcellularLocation>
        <location evidence="1">Cytoplasm</location>
    </subcellularLocation>
</comment>
<dbReference type="SMART" id="SM00028">
    <property type="entry name" value="TPR"/>
    <property type="match status" value="3"/>
</dbReference>
<dbReference type="Proteomes" id="UP000298061">
    <property type="component" value="Unassembled WGS sequence"/>
</dbReference>
<evidence type="ECO:0000256" key="5">
    <source>
        <dbReference type="ARBA" id="ARBA00022803"/>
    </source>
</evidence>
<dbReference type="PANTHER" id="PTHR10130">
    <property type="entry name" value="PEROXISOMAL TARGETING SIGNAL 1 RECEPTOR PEX5"/>
    <property type="match status" value="1"/>
</dbReference>
<name>A0A4Y9ZIM7_9AGAM</name>
<dbReference type="PANTHER" id="PTHR10130:SF9">
    <property type="entry name" value="PEROXISOMAL TARGETING SIGNAL RECEPTOR"/>
    <property type="match status" value="1"/>
</dbReference>
<comment type="similarity">
    <text evidence="2">Belongs to the peroxisomal targeting signal receptor family.</text>
</comment>
<dbReference type="STRING" id="135208.A0A4Y9ZIM7"/>
<evidence type="ECO:0000256" key="6">
    <source>
        <dbReference type="PROSITE-ProRule" id="PRU00339"/>
    </source>
</evidence>
<evidence type="ECO:0000313" key="8">
    <source>
        <dbReference type="EMBL" id="TFY73691.1"/>
    </source>
</evidence>
<keyword evidence="3" id="KW-0963">Cytoplasm</keyword>
<gene>
    <name evidence="8" type="ORF">EWM64_g10321</name>
</gene>
<feature type="region of interest" description="Disordered" evidence="7">
    <location>
        <begin position="27"/>
        <end position="52"/>
    </location>
</feature>
<dbReference type="InterPro" id="IPR019734">
    <property type="entry name" value="TPR_rpt"/>
</dbReference>
<dbReference type="EMBL" id="SFCI01002627">
    <property type="protein sequence ID" value="TFY73691.1"/>
    <property type="molecule type" value="Genomic_DNA"/>
</dbReference>
<keyword evidence="9" id="KW-1185">Reference proteome</keyword>
<feature type="compositionally biased region" description="Low complexity" evidence="7">
    <location>
        <begin position="40"/>
        <end position="51"/>
    </location>
</feature>
<dbReference type="Pfam" id="PF13432">
    <property type="entry name" value="TPR_16"/>
    <property type="match status" value="1"/>
</dbReference>
<dbReference type="GO" id="GO:0005829">
    <property type="term" value="C:cytosol"/>
    <property type="evidence" value="ECO:0007669"/>
    <property type="project" value="TreeGrafter"/>
</dbReference>
<reference evidence="8 9" key="1">
    <citation type="submission" date="2019-02" db="EMBL/GenBank/DDBJ databases">
        <title>Genome sequencing of the rare red list fungi Hericium alpestre (H. flagellum).</title>
        <authorList>
            <person name="Buettner E."/>
            <person name="Kellner H."/>
        </authorList>
    </citation>
    <scope>NUCLEOTIDE SEQUENCE [LARGE SCALE GENOMIC DNA]</scope>
    <source>
        <strain evidence="8 9">DSM 108284</strain>
    </source>
</reference>
<evidence type="ECO:0000313" key="9">
    <source>
        <dbReference type="Proteomes" id="UP000298061"/>
    </source>
</evidence>
<dbReference type="SUPFAM" id="SSF48452">
    <property type="entry name" value="TPR-like"/>
    <property type="match status" value="1"/>
</dbReference>
<accession>A0A4Y9ZIM7</accession>
<protein>
    <submittedName>
        <fullName evidence="8">Uncharacterized protein</fullName>
    </submittedName>
</protein>
<dbReference type="Gene3D" id="1.25.40.10">
    <property type="entry name" value="Tetratricopeptide repeat domain"/>
    <property type="match status" value="1"/>
</dbReference>
<dbReference type="GO" id="GO:0005778">
    <property type="term" value="C:peroxisomal membrane"/>
    <property type="evidence" value="ECO:0007669"/>
    <property type="project" value="TreeGrafter"/>
</dbReference>